<dbReference type="Proteomes" id="UP001240984">
    <property type="component" value="Unassembled WGS sequence"/>
</dbReference>
<reference evidence="1 2" key="1">
    <citation type="submission" date="2023-07" db="EMBL/GenBank/DDBJ databases">
        <title>Sequencing the genomes of 1000 actinobacteria strains.</title>
        <authorList>
            <person name="Klenk H.-P."/>
        </authorList>
    </citation>
    <scope>NUCLEOTIDE SEQUENCE [LARGE SCALE GENOMIC DNA]</scope>
    <source>
        <strain evidence="1 2">DSM 44710</strain>
    </source>
</reference>
<name>A0ABT9MLL2_9ACTN</name>
<gene>
    <name evidence="1" type="ORF">J2S43_000680</name>
</gene>
<organism evidence="1 2">
    <name type="scientific">Catenuloplanes nepalensis</name>
    <dbReference type="NCBI Taxonomy" id="587533"/>
    <lineage>
        <taxon>Bacteria</taxon>
        <taxon>Bacillati</taxon>
        <taxon>Actinomycetota</taxon>
        <taxon>Actinomycetes</taxon>
        <taxon>Micromonosporales</taxon>
        <taxon>Micromonosporaceae</taxon>
        <taxon>Catenuloplanes</taxon>
    </lineage>
</organism>
<dbReference type="RefSeq" id="WP_306827075.1">
    <property type="nucleotide sequence ID" value="NZ_JAUSRA010000001.1"/>
</dbReference>
<protein>
    <submittedName>
        <fullName evidence="1">Uncharacterized protein</fullName>
    </submittedName>
</protein>
<dbReference type="EMBL" id="JAUSRA010000001">
    <property type="protein sequence ID" value="MDP9792168.1"/>
    <property type="molecule type" value="Genomic_DNA"/>
</dbReference>
<evidence type="ECO:0000313" key="2">
    <source>
        <dbReference type="Proteomes" id="UP001240984"/>
    </source>
</evidence>
<keyword evidence="2" id="KW-1185">Reference proteome</keyword>
<proteinExistence type="predicted"/>
<accession>A0ABT9MLL2</accession>
<evidence type="ECO:0000313" key="1">
    <source>
        <dbReference type="EMBL" id="MDP9792168.1"/>
    </source>
</evidence>
<sequence length="158" mass="16900">MFTVMIAGGLVPQRVAEALAALLGLPADAADVVAEGVAERDWDAAVLGTYSPLAGDVNWSLQVDFGLAVAEPPSEPETAAFLARRLRTVVVFPWTEVRPGVYWLAGPDGRHTRARVDDVEEYTDPPVYCIEAVESPVSALPGVRVEAMPEDWTGSPGR</sequence>
<comment type="caution">
    <text evidence="1">The sequence shown here is derived from an EMBL/GenBank/DDBJ whole genome shotgun (WGS) entry which is preliminary data.</text>
</comment>